<dbReference type="EMBL" id="UZAJ01009917">
    <property type="protein sequence ID" value="VDO56596.1"/>
    <property type="molecule type" value="Genomic_DNA"/>
</dbReference>
<evidence type="ECO:0000313" key="2">
    <source>
        <dbReference type="Proteomes" id="UP000267606"/>
    </source>
</evidence>
<dbReference type="AlphaFoldDB" id="A0A183HMB4"/>
<organism evidence="3">
    <name type="scientific">Onchocerca flexuosa</name>
    <dbReference type="NCBI Taxonomy" id="387005"/>
    <lineage>
        <taxon>Eukaryota</taxon>
        <taxon>Metazoa</taxon>
        <taxon>Ecdysozoa</taxon>
        <taxon>Nematoda</taxon>
        <taxon>Chromadorea</taxon>
        <taxon>Rhabditida</taxon>
        <taxon>Spirurina</taxon>
        <taxon>Spiruromorpha</taxon>
        <taxon>Filarioidea</taxon>
        <taxon>Onchocercidae</taxon>
        <taxon>Onchocerca</taxon>
    </lineage>
</organism>
<dbReference type="WBParaSite" id="OFLC_0000862501-mRNA-1">
    <property type="protein sequence ID" value="OFLC_0000862501-mRNA-1"/>
    <property type="gene ID" value="OFLC_0000862501"/>
</dbReference>
<protein>
    <submittedName>
        <fullName evidence="1 3">Uncharacterized protein</fullName>
    </submittedName>
</protein>
<dbReference type="Proteomes" id="UP000267606">
    <property type="component" value="Unassembled WGS sequence"/>
</dbReference>
<sequence length="58" mass="6840">MDVEDEAIYRKTKKSKPPVRLYCEQCEEFEHDTKSSVVNISVQYLKALKFNPNEISIF</sequence>
<reference evidence="3" key="1">
    <citation type="submission" date="2016-06" db="UniProtKB">
        <authorList>
            <consortium name="WormBaseParasite"/>
        </authorList>
    </citation>
    <scope>IDENTIFICATION</scope>
</reference>
<accession>A0A183HMB4</accession>
<keyword evidence="2" id="KW-1185">Reference proteome</keyword>
<evidence type="ECO:0000313" key="1">
    <source>
        <dbReference type="EMBL" id="VDO56596.1"/>
    </source>
</evidence>
<name>A0A183HMB4_9BILA</name>
<proteinExistence type="predicted"/>
<gene>
    <name evidence="1" type="ORF">OFLC_LOCUS8627</name>
</gene>
<evidence type="ECO:0000313" key="3">
    <source>
        <dbReference type="WBParaSite" id="OFLC_0000862501-mRNA-1"/>
    </source>
</evidence>
<reference evidence="1 2" key="2">
    <citation type="submission" date="2018-11" db="EMBL/GenBank/DDBJ databases">
        <authorList>
            <consortium name="Pathogen Informatics"/>
        </authorList>
    </citation>
    <scope>NUCLEOTIDE SEQUENCE [LARGE SCALE GENOMIC DNA]</scope>
</reference>